<comment type="similarity">
    <text evidence="1 5">Belongs to the NAD(P)-dependent epimerase/dehydratase family. Fucose synthase subfamily.</text>
</comment>
<dbReference type="GO" id="GO:0016853">
    <property type="term" value="F:isomerase activity"/>
    <property type="evidence" value="ECO:0007669"/>
    <property type="project" value="UniProtKB-KW"/>
</dbReference>
<comment type="function">
    <text evidence="5">Catalyzes the two-step NADP-dependent conversion of GDP-4-dehydro-6-deoxy-D-mannose to GDP-fucose, involving an epimerase and a reductase reaction.</text>
</comment>
<dbReference type="GO" id="GO:0070401">
    <property type="term" value="F:NADP+ binding"/>
    <property type="evidence" value="ECO:0007669"/>
    <property type="project" value="UniProtKB-UniRule"/>
</dbReference>
<dbReference type="GO" id="GO:0050577">
    <property type="term" value="F:GDP-L-fucose synthase activity"/>
    <property type="evidence" value="ECO:0007669"/>
    <property type="project" value="UniProtKB-UniRule"/>
</dbReference>
<dbReference type="AlphaFoldDB" id="A0AA96LF16"/>
<dbReference type="KEGG" id="paun:MJA45_22845"/>
<dbReference type="HAMAP" id="MF_00956">
    <property type="entry name" value="GDP_fucose_synth"/>
    <property type="match status" value="1"/>
</dbReference>
<evidence type="ECO:0000256" key="4">
    <source>
        <dbReference type="ARBA" id="ARBA00023235"/>
    </source>
</evidence>
<feature type="domain" description="NAD-dependent epimerase/dehydratase" evidence="6">
    <location>
        <begin position="3"/>
        <end position="233"/>
    </location>
</feature>
<feature type="binding site" evidence="5">
    <location>
        <position position="174"/>
    </location>
    <ligand>
        <name>NADP(+)</name>
        <dbReference type="ChEBI" id="CHEBI:58349"/>
    </ligand>
</feature>
<feature type="active site" description="Proton donor/acceptor" evidence="5">
    <location>
        <position position="130"/>
    </location>
</feature>
<dbReference type="CDD" id="cd05239">
    <property type="entry name" value="GDP_FS_SDR_e"/>
    <property type="match status" value="1"/>
</dbReference>
<feature type="binding site" evidence="5">
    <location>
        <position position="197"/>
    </location>
    <ligand>
        <name>substrate</name>
    </ligand>
</feature>
<comment type="catalytic activity">
    <reaction evidence="5">
        <text>GDP-beta-L-fucose + NADP(+) = GDP-4-dehydro-alpha-D-rhamnose + NADPH + H(+)</text>
        <dbReference type="Rhea" id="RHEA:18885"/>
        <dbReference type="ChEBI" id="CHEBI:15378"/>
        <dbReference type="ChEBI" id="CHEBI:57273"/>
        <dbReference type="ChEBI" id="CHEBI:57783"/>
        <dbReference type="ChEBI" id="CHEBI:57964"/>
        <dbReference type="ChEBI" id="CHEBI:58349"/>
        <dbReference type="EC" id="1.1.1.271"/>
    </reaction>
</comment>
<dbReference type="SUPFAM" id="SSF51735">
    <property type="entry name" value="NAD(P)-binding Rossmann-fold domains"/>
    <property type="match status" value="1"/>
</dbReference>
<dbReference type="EMBL" id="CP130318">
    <property type="protein sequence ID" value="WNQ10427.1"/>
    <property type="molecule type" value="Genomic_DNA"/>
</dbReference>
<gene>
    <name evidence="5" type="primary">fcl</name>
    <name evidence="7" type="ORF">MJA45_22845</name>
</gene>
<feature type="binding site" evidence="5">
    <location>
        <begin position="158"/>
        <end position="161"/>
    </location>
    <ligand>
        <name>NADP(+)</name>
        <dbReference type="ChEBI" id="CHEBI:58349"/>
    </ligand>
</feature>
<name>A0AA96LF16_9BACL</name>
<proteinExistence type="inferred from homology"/>
<feature type="binding site" evidence="5">
    <location>
        <position position="204"/>
    </location>
    <ligand>
        <name>substrate</name>
    </ligand>
</feature>
<evidence type="ECO:0000256" key="5">
    <source>
        <dbReference type="HAMAP-Rule" id="MF_00956"/>
    </source>
</evidence>
<reference evidence="7 8" key="1">
    <citation type="submission" date="2022-02" db="EMBL/GenBank/DDBJ databases">
        <title>Paenibacillus sp. MBLB1776 Whole Genome Shotgun Sequencing.</title>
        <authorList>
            <person name="Hwang C.Y."/>
            <person name="Cho E.-S."/>
            <person name="Seo M.-J."/>
        </authorList>
    </citation>
    <scope>NUCLEOTIDE SEQUENCE [LARGE SCALE GENOMIC DNA]</scope>
    <source>
        <strain evidence="7 8">MBLB1776</strain>
    </source>
</reference>
<comment type="pathway">
    <text evidence="5">Nucleotide-sugar biosynthesis; GDP-L-fucose biosynthesis via de novo pathway; GDP-L-fucose from GDP-alpha-D-mannose: step 2/2.</text>
</comment>
<keyword evidence="8" id="KW-1185">Reference proteome</keyword>
<dbReference type="Proteomes" id="UP001305702">
    <property type="component" value="Chromosome"/>
</dbReference>
<comment type="caution">
    <text evidence="5">Lacks conserved residue(s) required for the propagation of feature annotation.</text>
</comment>
<evidence type="ECO:0000256" key="3">
    <source>
        <dbReference type="ARBA" id="ARBA00023002"/>
    </source>
</evidence>
<evidence type="ECO:0000313" key="8">
    <source>
        <dbReference type="Proteomes" id="UP001305702"/>
    </source>
</evidence>
<feature type="binding site" evidence="5">
    <location>
        <position position="134"/>
    </location>
    <ligand>
        <name>NADP(+)</name>
        <dbReference type="ChEBI" id="CHEBI:58349"/>
    </ligand>
</feature>
<dbReference type="PANTHER" id="PTHR43238:SF1">
    <property type="entry name" value="GDP-L-FUCOSE SYNTHASE"/>
    <property type="match status" value="1"/>
</dbReference>
<evidence type="ECO:0000256" key="1">
    <source>
        <dbReference type="ARBA" id="ARBA00005959"/>
    </source>
</evidence>
<evidence type="ECO:0000313" key="7">
    <source>
        <dbReference type="EMBL" id="WNQ10427.1"/>
    </source>
</evidence>
<feature type="binding site" evidence="5">
    <location>
        <begin position="99"/>
        <end position="102"/>
    </location>
    <ligand>
        <name>NADP(+)</name>
        <dbReference type="ChEBI" id="CHEBI:58349"/>
    </ligand>
</feature>
<dbReference type="PANTHER" id="PTHR43238">
    <property type="entry name" value="GDP-L-FUCOSE SYNTHASE"/>
    <property type="match status" value="1"/>
</dbReference>
<keyword evidence="4 5" id="KW-0413">Isomerase</keyword>
<dbReference type="Gene3D" id="3.40.50.720">
    <property type="entry name" value="NAD(P)-binding Rossmann-like Domain"/>
    <property type="match status" value="1"/>
</dbReference>
<feature type="site" description="Important for catalytic activity" evidence="5">
    <location>
        <position position="101"/>
    </location>
</feature>
<dbReference type="RefSeq" id="WP_315604201.1">
    <property type="nucleotide sequence ID" value="NZ_CP130318.1"/>
</dbReference>
<dbReference type="GO" id="GO:0042351">
    <property type="term" value="P:'de novo' GDP-L-fucose biosynthetic process"/>
    <property type="evidence" value="ECO:0007669"/>
    <property type="project" value="UniProtKB-UniRule"/>
</dbReference>
<dbReference type="InterPro" id="IPR036291">
    <property type="entry name" value="NAD(P)-bd_dom_sf"/>
</dbReference>
<evidence type="ECO:0000256" key="2">
    <source>
        <dbReference type="ARBA" id="ARBA00022857"/>
    </source>
</evidence>
<organism evidence="7 8">
    <name type="scientific">Paenibacillus aurantius</name>
    <dbReference type="NCBI Taxonomy" id="2918900"/>
    <lineage>
        <taxon>Bacteria</taxon>
        <taxon>Bacillati</taxon>
        <taxon>Bacillota</taxon>
        <taxon>Bacilli</taxon>
        <taxon>Bacillales</taxon>
        <taxon>Paenibacillaceae</taxon>
        <taxon>Paenibacillus</taxon>
    </lineage>
</organism>
<keyword evidence="3 5" id="KW-0560">Oxidoreductase</keyword>
<dbReference type="EC" id="1.1.1.271" evidence="5"/>
<protein>
    <recommendedName>
        <fullName evidence="5">GDP-L-fucose synthase</fullName>
        <ecNumber evidence="5">1.1.1.271</ecNumber>
    </recommendedName>
    <alternativeName>
        <fullName evidence="5">GDP-4-keto-6-deoxy-D-mannose-3,5-epimerase-4-reductase</fullName>
    </alternativeName>
</protein>
<keyword evidence="2 5" id="KW-0521">NADP</keyword>
<accession>A0AA96LF16</accession>
<dbReference type="Gene3D" id="3.90.25.10">
    <property type="entry name" value="UDP-galactose 4-epimerase, domain 1"/>
    <property type="match status" value="1"/>
</dbReference>
<evidence type="ECO:0000259" key="6">
    <source>
        <dbReference type="Pfam" id="PF01370"/>
    </source>
</evidence>
<feature type="site" description="Important for catalytic activity" evidence="5">
    <location>
        <position position="103"/>
    </location>
</feature>
<sequence>MKILLTGASGMVGRNLMEKNESFNFLTPSSNELDLLSYDKTFQYLKFHKPDFIVHAAGRVGGIQANISDPVRFLIENLDMGRNIVMAARNLKILNLLNLGSSCMYPRNGVNPLKEDSILKGELEPTNEGYALAKITISKLCQYITNDNNDFQYKTLIPCNLYGRWDKFDPRHSHMIPAVIQKVHKAKISGEKEVLIWGDGTARREFMYAGDLANCILKSISNFNSLPNIMNVGLGYDYSIKEYYETIANIIGFQGVFVYDLEKPTGMKQKLVDTNLQTKWGWKPETSLKDGISKTYNFYMEEKIG</sequence>
<feature type="binding site" evidence="5">
    <location>
        <position position="182"/>
    </location>
    <ligand>
        <name>substrate</name>
    </ligand>
</feature>
<keyword evidence="5" id="KW-0511">Multifunctional enzyme</keyword>
<feature type="binding site" evidence="5">
    <location>
        <begin position="7"/>
        <end position="13"/>
    </location>
    <ligand>
        <name>NADP(+)</name>
        <dbReference type="ChEBI" id="CHEBI:58349"/>
    </ligand>
</feature>
<dbReference type="InterPro" id="IPR028614">
    <property type="entry name" value="GDP_fucose/colitose_synth"/>
</dbReference>
<dbReference type="InterPro" id="IPR001509">
    <property type="entry name" value="Epimerase_deHydtase"/>
</dbReference>
<dbReference type="Pfam" id="PF01370">
    <property type="entry name" value="Epimerase"/>
    <property type="match status" value="1"/>
</dbReference>